<evidence type="ECO:0000313" key="8">
    <source>
        <dbReference type="Proteomes" id="UP000009022"/>
    </source>
</evidence>
<reference evidence="7 8" key="1">
    <citation type="journal article" date="2008" name="Nature">
        <title>The Trichoplax genome and the nature of placozoans.</title>
        <authorList>
            <person name="Srivastava M."/>
            <person name="Begovic E."/>
            <person name="Chapman J."/>
            <person name="Putnam N.H."/>
            <person name="Hellsten U."/>
            <person name="Kawashima T."/>
            <person name="Kuo A."/>
            <person name="Mitros T."/>
            <person name="Salamov A."/>
            <person name="Carpenter M.L."/>
            <person name="Signorovitch A.Y."/>
            <person name="Moreno M.A."/>
            <person name="Kamm K."/>
            <person name="Grimwood J."/>
            <person name="Schmutz J."/>
            <person name="Shapiro H."/>
            <person name="Grigoriev I.V."/>
            <person name="Buss L.W."/>
            <person name="Schierwater B."/>
            <person name="Dellaporta S.L."/>
            <person name="Rokhsar D.S."/>
        </authorList>
    </citation>
    <scope>NUCLEOTIDE SEQUENCE [LARGE SCALE GENOMIC DNA]</scope>
    <source>
        <strain evidence="7 8">Grell-BS-1999</strain>
    </source>
</reference>
<dbReference type="GO" id="GO:0042147">
    <property type="term" value="P:retrograde transport, endosome to Golgi"/>
    <property type="evidence" value="ECO:0007669"/>
    <property type="project" value="UniProtKB-UniRule"/>
</dbReference>
<feature type="domain" description="Exocyst complex component EXOC2/Sec5 N-terminal" evidence="6">
    <location>
        <begin position="4"/>
        <end position="445"/>
    </location>
</feature>
<sequence>MAEIRALDSEMQTLVYENYNKFISATDTIKKMKHDFKKMENEMEQLAIKMSSITEFSSNISSTLAERRQQITKLSGVHTLLKKLQFLFELPFRLKQCIHMKSFSQAVRYYTKTRDILDRYHHEPSFQGIRNDCQSIMGELCKILKEKFDDPESTSKELTTCVELLLQLKEKPDELYDKFLNHAKRRLDEDLQFLRQQLQSRKLNMHTVSVDGEQNPNFVTETSAITTSDDLLNADVCRKSYSPNANPANIQSMTDSEDNPILVRALDRFYRRLQALDKLLPDIGIKEISLNVVFDATRERLHHYLKQLKAYFADCITDIRQTMASNKISQKDKELEIKMIDLLHRTISAVTQKMKYFLDHLEEFINPDFTTIANTAYFRNNFCRDVRDSFVINFIKHVNIVAKISITDEKFPHIIGGDSSSNSLSVMELRQQTKDTAQMIRKSVETRDWMNTIEPRNARSVMKRVVEDLNAVDVQIQGGVHLQEINLNNGDTVES</sequence>
<keyword evidence="3 5" id="KW-0813">Transport</keyword>
<dbReference type="AlphaFoldDB" id="B3SBW1"/>
<evidence type="ECO:0000259" key="6">
    <source>
        <dbReference type="Pfam" id="PF15469"/>
    </source>
</evidence>
<gene>
    <name evidence="7" type="ORF">TRIADDRAFT_61756</name>
</gene>
<dbReference type="InParanoid" id="B3SBW1"/>
<evidence type="ECO:0000256" key="4">
    <source>
        <dbReference type="ARBA" id="ARBA00023054"/>
    </source>
</evidence>
<dbReference type="STRING" id="10228.B3SBW1"/>
<keyword evidence="4" id="KW-0175">Coiled coil</keyword>
<dbReference type="GeneID" id="6758940"/>
<evidence type="ECO:0000256" key="3">
    <source>
        <dbReference type="ARBA" id="ARBA00022448"/>
    </source>
</evidence>
<dbReference type="KEGG" id="tad:TRIADDRAFT_61756"/>
<dbReference type="EMBL" id="DS985267">
    <property type="protein sequence ID" value="EDV19742.1"/>
    <property type="molecule type" value="Genomic_DNA"/>
</dbReference>
<accession>B3SBW1</accession>
<evidence type="ECO:0000256" key="1">
    <source>
        <dbReference type="ARBA" id="ARBA00006080"/>
    </source>
</evidence>
<dbReference type="FunCoup" id="B3SBW1">
    <property type="interactions" value="1375"/>
</dbReference>
<dbReference type="PANTHER" id="PTHR15954">
    <property type="entry name" value="VACUOLAR PROTEIN SORTING-ASSOCIATED PROTEIN 51 HOMOLOG"/>
    <property type="match status" value="1"/>
</dbReference>
<dbReference type="PANTHER" id="PTHR15954:SF4">
    <property type="entry name" value="VACUOLAR PROTEIN SORTING-ASSOCIATED PROTEIN 51 HOMOLOG"/>
    <property type="match status" value="1"/>
</dbReference>
<keyword evidence="5" id="KW-0653">Protein transport</keyword>
<dbReference type="SUPFAM" id="SSF74788">
    <property type="entry name" value="Cullin repeat-like"/>
    <property type="match status" value="1"/>
</dbReference>
<keyword evidence="8" id="KW-1185">Reference proteome</keyword>
<dbReference type="InterPro" id="IPR014812">
    <property type="entry name" value="Vps51"/>
</dbReference>
<dbReference type="Pfam" id="PF15469">
    <property type="entry name" value="Sec5"/>
    <property type="match status" value="1"/>
</dbReference>
<dbReference type="HOGENOM" id="CLU_020677_0_0_1"/>
<dbReference type="PhylomeDB" id="B3SBW1"/>
<dbReference type="InterPro" id="IPR039481">
    <property type="entry name" value="EXOC2/Sec5_N_dom"/>
</dbReference>
<evidence type="ECO:0000256" key="5">
    <source>
        <dbReference type="RuleBase" id="RU368010"/>
    </source>
</evidence>
<dbReference type="OrthoDB" id="203678at2759"/>
<comment type="function">
    <text evidence="5">Acts as component of the GARP complex that is involved in retrograde transport from early and late endosomes to the trans-Golgi network (TGN).</text>
</comment>
<dbReference type="GO" id="GO:0007030">
    <property type="term" value="P:Golgi organization"/>
    <property type="evidence" value="ECO:0007669"/>
    <property type="project" value="UniProtKB-UniRule"/>
</dbReference>
<protein>
    <recommendedName>
        <fullName evidence="2 5">Vacuolar protein sorting-associated protein 51 homolog</fullName>
    </recommendedName>
</protein>
<dbReference type="GO" id="GO:0015031">
    <property type="term" value="P:protein transport"/>
    <property type="evidence" value="ECO:0007669"/>
    <property type="project" value="UniProtKB-UniRule"/>
</dbReference>
<comment type="subcellular location">
    <subcellularLocation>
        <location evidence="5">Golgi apparatus</location>
        <location evidence="5">trans-Golgi network</location>
    </subcellularLocation>
</comment>
<name>B3SBW1_TRIAD</name>
<dbReference type="OMA" id="CTEYCIN"/>
<dbReference type="GO" id="GO:0000938">
    <property type="term" value="C:GARP complex"/>
    <property type="evidence" value="ECO:0007669"/>
    <property type="project" value="UniProtKB-UniRule"/>
</dbReference>
<dbReference type="CTD" id="6758940"/>
<dbReference type="GO" id="GO:0005829">
    <property type="term" value="C:cytosol"/>
    <property type="evidence" value="ECO:0007669"/>
    <property type="project" value="GOC"/>
</dbReference>
<evidence type="ECO:0000313" key="7">
    <source>
        <dbReference type="EMBL" id="EDV19742.1"/>
    </source>
</evidence>
<proteinExistence type="inferred from homology"/>
<dbReference type="Proteomes" id="UP000009022">
    <property type="component" value="Unassembled WGS sequence"/>
</dbReference>
<keyword evidence="5" id="KW-0445">Lipid transport</keyword>
<dbReference type="InterPro" id="IPR016159">
    <property type="entry name" value="Cullin_repeat-like_dom_sf"/>
</dbReference>
<comment type="subunit">
    <text evidence="5">Component of the Golgi-associated retrograde protein (GARP) complex.</text>
</comment>
<dbReference type="eggNOG" id="KOG2346">
    <property type="taxonomic scope" value="Eukaryota"/>
</dbReference>
<organism evidence="7 8">
    <name type="scientific">Trichoplax adhaerens</name>
    <name type="common">Trichoplax reptans</name>
    <dbReference type="NCBI Taxonomy" id="10228"/>
    <lineage>
        <taxon>Eukaryota</taxon>
        <taxon>Metazoa</taxon>
        <taxon>Placozoa</taxon>
        <taxon>Uniplacotomia</taxon>
        <taxon>Trichoplacea</taxon>
        <taxon>Trichoplacidae</taxon>
        <taxon>Trichoplax</taxon>
    </lineage>
</organism>
<evidence type="ECO:0000256" key="2">
    <source>
        <dbReference type="ARBA" id="ARBA00016122"/>
    </source>
</evidence>
<keyword evidence="5" id="KW-0333">Golgi apparatus</keyword>
<dbReference type="GO" id="GO:0006869">
    <property type="term" value="P:lipid transport"/>
    <property type="evidence" value="ECO:0007669"/>
    <property type="project" value="UniProtKB-UniRule"/>
</dbReference>
<dbReference type="RefSeq" id="XP_002117766.1">
    <property type="nucleotide sequence ID" value="XM_002117730.1"/>
</dbReference>
<comment type="similarity">
    <text evidence="1 5">Belongs to the VPS51 family.</text>
</comment>